<sequence length="142" mass="15659">MRYGRRGPDAAVPHLVAERAPARNCLIVDDSRMIRKVTRKIVEPRGYLTDEAENGEEALAKCKIAMPDLIILDWDMPVMTGIEFLTELRQLNGGQQPKVVFCTTHSQAVDVHQAVQAGANEFVTKPFCEESLVAKLGNIGAV</sequence>
<dbReference type="InterPro" id="IPR011006">
    <property type="entry name" value="CheY-like_superfamily"/>
</dbReference>
<dbReference type="EMBL" id="WTYX01000001">
    <property type="protein sequence ID" value="MXO89770.1"/>
    <property type="molecule type" value="Genomic_DNA"/>
</dbReference>
<comment type="caution">
    <text evidence="3">The sequence shown here is derived from an EMBL/GenBank/DDBJ whole genome shotgun (WGS) entry which is preliminary data.</text>
</comment>
<dbReference type="RefSeq" id="WP_160603278.1">
    <property type="nucleotide sequence ID" value="NZ_WTYX01000001.1"/>
</dbReference>
<name>A0A844ZRQ8_9SPHN</name>
<evidence type="ECO:0000313" key="3">
    <source>
        <dbReference type="EMBL" id="MXO89770.1"/>
    </source>
</evidence>
<reference evidence="3 4" key="1">
    <citation type="submission" date="2019-12" db="EMBL/GenBank/DDBJ databases">
        <title>Genomic-based taxomic classification of the family Erythrobacteraceae.</title>
        <authorList>
            <person name="Xu L."/>
        </authorList>
    </citation>
    <scope>NUCLEOTIDE SEQUENCE [LARGE SCALE GENOMIC DNA]</scope>
    <source>
        <strain evidence="3 4">KCTC 52763</strain>
    </source>
</reference>
<gene>
    <name evidence="3" type="ORF">GRI41_02935</name>
</gene>
<dbReference type="GO" id="GO:0000160">
    <property type="term" value="P:phosphorelay signal transduction system"/>
    <property type="evidence" value="ECO:0007669"/>
    <property type="project" value="InterPro"/>
</dbReference>
<dbReference type="Gene3D" id="3.40.50.2300">
    <property type="match status" value="1"/>
</dbReference>
<proteinExistence type="predicted"/>
<dbReference type="Pfam" id="PF00072">
    <property type="entry name" value="Response_reg"/>
    <property type="match status" value="1"/>
</dbReference>
<dbReference type="Proteomes" id="UP000442714">
    <property type="component" value="Unassembled WGS sequence"/>
</dbReference>
<keyword evidence="1" id="KW-0597">Phosphoprotein</keyword>
<dbReference type="InterPro" id="IPR052048">
    <property type="entry name" value="ST_Response_Regulator"/>
</dbReference>
<dbReference type="InterPro" id="IPR001789">
    <property type="entry name" value="Sig_transdc_resp-reg_receiver"/>
</dbReference>
<dbReference type="SUPFAM" id="SSF52172">
    <property type="entry name" value="CheY-like"/>
    <property type="match status" value="1"/>
</dbReference>
<evidence type="ECO:0000259" key="2">
    <source>
        <dbReference type="PROSITE" id="PS50110"/>
    </source>
</evidence>
<dbReference type="PANTHER" id="PTHR43228:SF1">
    <property type="entry name" value="TWO-COMPONENT RESPONSE REGULATOR ARR22"/>
    <property type="match status" value="1"/>
</dbReference>
<feature type="domain" description="Response regulatory" evidence="2">
    <location>
        <begin position="24"/>
        <end position="140"/>
    </location>
</feature>
<dbReference type="PROSITE" id="PS50110">
    <property type="entry name" value="RESPONSE_REGULATORY"/>
    <property type="match status" value="1"/>
</dbReference>
<accession>A0A844ZRQ8</accession>
<dbReference type="SMART" id="SM00448">
    <property type="entry name" value="REC"/>
    <property type="match status" value="1"/>
</dbReference>
<organism evidence="3 4">
    <name type="scientific">Pontixanthobacter aquaemixtae</name>
    <dbReference type="NCBI Taxonomy" id="1958940"/>
    <lineage>
        <taxon>Bacteria</taxon>
        <taxon>Pseudomonadati</taxon>
        <taxon>Pseudomonadota</taxon>
        <taxon>Alphaproteobacteria</taxon>
        <taxon>Sphingomonadales</taxon>
        <taxon>Erythrobacteraceae</taxon>
        <taxon>Pontixanthobacter</taxon>
    </lineage>
</organism>
<keyword evidence="4" id="KW-1185">Reference proteome</keyword>
<dbReference type="AlphaFoldDB" id="A0A844ZRQ8"/>
<evidence type="ECO:0000256" key="1">
    <source>
        <dbReference type="PROSITE-ProRule" id="PRU00169"/>
    </source>
</evidence>
<evidence type="ECO:0000313" key="4">
    <source>
        <dbReference type="Proteomes" id="UP000442714"/>
    </source>
</evidence>
<feature type="modified residue" description="4-aspartylphosphate" evidence="1">
    <location>
        <position position="73"/>
    </location>
</feature>
<dbReference type="CDD" id="cd00156">
    <property type="entry name" value="REC"/>
    <property type="match status" value="1"/>
</dbReference>
<dbReference type="OrthoDB" id="9800897at2"/>
<protein>
    <submittedName>
        <fullName evidence="3">Response regulator</fullName>
    </submittedName>
</protein>
<dbReference type="PANTHER" id="PTHR43228">
    <property type="entry name" value="TWO-COMPONENT RESPONSE REGULATOR"/>
    <property type="match status" value="1"/>
</dbReference>